<dbReference type="STRING" id="985053.VMUT_0062"/>
<dbReference type="EMBL" id="CP002529">
    <property type="protein sequence ID" value="ADY00279.1"/>
    <property type="molecule type" value="Genomic_DNA"/>
</dbReference>
<evidence type="ECO:0000313" key="1">
    <source>
        <dbReference type="EMBL" id="ADY00279.1"/>
    </source>
</evidence>
<dbReference type="Proteomes" id="UP000007485">
    <property type="component" value="Chromosome"/>
</dbReference>
<sequence length="129" mass="14895">MTSKQLLGVPFKKLYLVAFTVSTLVRDEDDIHVECDMDYSKYVINGINYVPCIIRVNELSKIMDVLMNYVKGDHVLNQLMIRVVNDNELRIDMPITIMNSGKSLGEVINELIYLIIGIRHCLHFIEVKH</sequence>
<dbReference type="eggNOG" id="arCOG05572">
    <property type="taxonomic scope" value="Archaea"/>
</dbReference>
<gene>
    <name evidence="1" type="ordered locus">VMUT_0062</name>
</gene>
<dbReference type="AlphaFoldDB" id="F0QSC8"/>
<proteinExistence type="predicted"/>
<keyword evidence="2" id="KW-1185">Reference proteome</keyword>
<accession>F0QSC8</accession>
<dbReference type="HOGENOM" id="CLU_2021645_0_0_2"/>
<name>F0QSC8_VULM7</name>
<protein>
    <submittedName>
        <fullName evidence="1">Uncharacterized protein</fullName>
    </submittedName>
</protein>
<organism evidence="1 2">
    <name type="scientific">Vulcanisaeta moutnovskia (strain 768-28)</name>
    <dbReference type="NCBI Taxonomy" id="985053"/>
    <lineage>
        <taxon>Archaea</taxon>
        <taxon>Thermoproteota</taxon>
        <taxon>Thermoprotei</taxon>
        <taxon>Thermoproteales</taxon>
        <taxon>Thermoproteaceae</taxon>
        <taxon>Vulcanisaeta</taxon>
    </lineage>
</organism>
<evidence type="ECO:0000313" key="2">
    <source>
        <dbReference type="Proteomes" id="UP000007485"/>
    </source>
</evidence>
<reference evidence="1 2" key="1">
    <citation type="journal article" date="2011" name="J. Bacteriol.">
        <title>Complete genome sequence of 'Vulcanisaeta moutnovskia' strain 768-28, a novel member of the hyperthermophilic crenarchaeal genus vulcanisaeta.</title>
        <authorList>
            <person name="Gumerov V.M."/>
            <person name="Mardanov A.V."/>
            <person name="Beletsky A.V."/>
            <person name="Prokofeva M.I."/>
            <person name="Bonch-Osmolovskaya E.A."/>
            <person name="Ravin N.V."/>
            <person name="Skryabin K.G."/>
        </authorList>
    </citation>
    <scope>NUCLEOTIDE SEQUENCE [LARGE SCALE GENOMIC DNA]</scope>
    <source>
        <strain evidence="1 2">768-28</strain>
    </source>
</reference>
<dbReference type="KEGG" id="vmo:VMUT_0062"/>